<accession>A0A2T4DQC7</accession>
<gene>
    <name evidence="1" type="ORF">C9994_09250</name>
</gene>
<organism evidence="1 2">
    <name type="scientific">Marivirga lumbricoides</name>
    <dbReference type="NCBI Taxonomy" id="1046115"/>
    <lineage>
        <taxon>Bacteria</taxon>
        <taxon>Pseudomonadati</taxon>
        <taxon>Bacteroidota</taxon>
        <taxon>Cytophagia</taxon>
        <taxon>Cytophagales</taxon>
        <taxon>Marivirgaceae</taxon>
        <taxon>Marivirga</taxon>
    </lineage>
</organism>
<reference evidence="1 2" key="1">
    <citation type="submission" date="2018-03" db="EMBL/GenBank/DDBJ databases">
        <title>Cross-interface Injection: A General Nanoliter Liquid Handling Method Applied to Single Cells Genome Amplification Automated Nanoliter Liquid Handling Applied to Single Cell Multiple Displacement Amplification.</title>
        <authorList>
            <person name="Yun J."/>
            <person name="Xu P."/>
            <person name="Xu J."/>
            <person name="Dai X."/>
            <person name="Wang Y."/>
            <person name="Zheng X."/>
            <person name="Cao C."/>
            <person name="Yi Q."/>
            <person name="Zhu Y."/>
            <person name="Wang L."/>
            <person name="Dong Z."/>
            <person name="Huang Y."/>
            <person name="Huang L."/>
            <person name="Du W."/>
        </authorList>
    </citation>
    <scope>NUCLEOTIDE SEQUENCE [LARGE SCALE GENOMIC DNA]</scope>
    <source>
        <strain evidence="1 2">Z-D1-2</strain>
    </source>
</reference>
<evidence type="ECO:0000313" key="1">
    <source>
        <dbReference type="EMBL" id="PTB95997.1"/>
    </source>
</evidence>
<comment type="caution">
    <text evidence="1">The sequence shown here is derived from an EMBL/GenBank/DDBJ whole genome shotgun (WGS) entry which is preliminary data.</text>
</comment>
<protein>
    <submittedName>
        <fullName evidence="1">Uncharacterized protein</fullName>
    </submittedName>
</protein>
<evidence type="ECO:0000313" key="2">
    <source>
        <dbReference type="Proteomes" id="UP000240608"/>
    </source>
</evidence>
<name>A0A2T4DQC7_9BACT</name>
<dbReference type="Proteomes" id="UP000240608">
    <property type="component" value="Unassembled WGS sequence"/>
</dbReference>
<dbReference type="AlphaFoldDB" id="A0A2T4DQC7"/>
<dbReference type="PROSITE" id="PS51257">
    <property type="entry name" value="PROKAR_LIPOPROTEIN"/>
    <property type="match status" value="1"/>
</dbReference>
<proteinExistence type="predicted"/>
<dbReference type="EMBL" id="PYVU01000072">
    <property type="protein sequence ID" value="PTB95997.1"/>
    <property type="molecule type" value="Genomic_DNA"/>
</dbReference>
<sequence>MNLNKKLIILIFIVFSCGDRTIKYEYTIYRDGKIEFLREPFNEGSKEFIEKGDFVMDSPDGDTLMLGKYSNGFKVGRWEYFPNDSQTVNIDWTIYENEKSGISINYPSDWKLINSSQRPFQAVFSTESEIKEDKYFILSFYLKKSINMTLDEYWNLYNSRTHSNDSVKSYLLRKFSQDSSEYYLSTYTVNKNNEEVFIMNFLGESDGKIYDITYSSLKGEVEKKFIVFLDMIRSIRFNGIRFFSPFKETKIIELNWPSKPDRKS</sequence>